<feature type="region of interest" description="Disordered" evidence="1">
    <location>
        <begin position="1"/>
        <end position="61"/>
    </location>
</feature>
<name>A0A4S2MP26_9PEZI</name>
<dbReference type="AlphaFoldDB" id="A0A4S2MP26"/>
<evidence type="ECO:0000256" key="1">
    <source>
        <dbReference type="SAM" id="MobiDB-lite"/>
    </source>
</evidence>
<dbReference type="InParanoid" id="A0A4S2MP26"/>
<proteinExistence type="predicted"/>
<feature type="compositionally biased region" description="Polar residues" evidence="1">
    <location>
        <begin position="10"/>
        <end position="20"/>
    </location>
</feature>
<organism evidence="2 3">
    <name type="scientific">Ascodesmis nigricans</name>
    <dbReference type="NCBI Taxonomy" id="341454"/>
    <lineage>
        <taxon>Eukaryota</taxon>
        <taxon>Fungi</taxon>
        <taxon>Dikarya</taxon>
        <taxon>Ascomycota</taxon>
        <taxon>Pezizomycotina</taxon>
        <taxon>Pezizomycetes</taxon>
        <taxon>Pezizales</taxon>
        <taxon>Ascodesmidaceae</taxon>
        <taxon>Ascodesmis</taxon>
    </lineage>
</organism>
<dbReference type="STRING" id="341454.A0A4S2MP26"/>
<dbReference type="SUPFAM" id="SSF52833">
    <property type="entry name" value="Thioredoxin-like"/>
    <property type="match status" value="1"/>
</dbReference>
<dbReference type="InterPro" id="IPR036249">
    <property type="entry name" value="Thioredoxin-like_sf"/>
</dbReference>
<accession>A0A4S2MP26</accession>
<dbReference type="Proteomes" id="UP000298138">
    <property type="component" value="Unassembled WGS sequence"/>
</dbReference>
<dbReference type="EMBL" id="ML220136">
    <property type="protein sequence ID" value="TGZ78931.1"/>
    <property type="molecule type" value="Genomic_DNA"/>
</dbReference>
<keyword evidence="3" id="KW-1185">Reference proteome</keyword>
<sequence>MANLTLCASPPSSTNPQNPYLTKPAPSNPRKRSPTVAFSSDATPPSSRPPSRTHTKRLHLRRALSDRPAWVSLRPDSRQIAPRIPPSSCFNLQTPSPDNTYTPQVTLPQLLQPGGNNITVLCFIGGTRVVLDSLAQVKGVLHGLGANVMGVSLTDVNGVEVGVPVVWDRERVLARGMGMLHPLGGGRVALDAVVVLDEEWRERVVLPVGWGVRGAGRDAESVLENVVGRVVRAVEWLREEWEERVRRESAMEVEMGGVVG</sequence>
<dbReference type="OrthoDB" id="5390017at2759"/>
<evidence type="ECO:0000313" key="2">
    <source>
        <dbReference type="EMBL" id="TGZ78931.1"/>
    </source>
</evidence>
<protein>
    <submittedName>
        <fullName evidence="2">Uncharacterized protein</fullName>
    </submittedName>
</protein>
<evidence type="ECO:0000313" key="3">
    <source>
        <dbReference type="Proteomes" id="UP000298138"/>
    </source>
</evidence>
<reference evidence="2 3" key="1">
    <citation type="submission" date="2019-04" db="EMBL/GenBank/DDBJ databases">
        <title>Comparative genomics and transcriptomics to analyze fruiting body development in filamentous ascomycetes.</title>
        <authorList>
            <consortium name="DOE Joint Genome Institute"/>
            <person name="Lutkenhaus R."/>
            <person name="Traeger S."/>
            <person name="Breuer J."/>
            <person name="Kuo A."/>
            <person name="Lipzen A."/>
            <person name="Pangilinan J."/>
            <person name="Dilworth D."/>
            <person name="Sandor L."/>
            <person name="Poggeler S."/>
            <person name="Barry K."/>
            <person name="Grigoriev I.V."/>
            <person name="Nowrousian M."/>
        </authorList>
    </citation>
    <scope>NUCLEOTIDE SEQUENCE [LARGE SCALE GENOMIC DNA]</scope>
    <source>
        <strain evidence="2 3">CBS 389.68</strain>
    </source>
</reference>
<feature type="compositionally biased region" description="Basic residues" evidence="1">
    <location>
        <begin position="51"/>
        <end position="61"/>
    </location>
</feature>
<gene>
    <name evidence="2" type="ORF">EX30DRAFT_373452</name>
</gene>